<dbReference type="Gene3D" id="3.40.50.1820">
    <property type="entry name" value="alpha/beta hydrolase"/>
    <property type="match status" value="1"/>
</dbReference>
<dbReference type="InterPro" id="IPR029058">
    <property type="entry name" value="AB_hydrolase_fold"/>
</dbReference>
<dbReference type="PANTHER" id="PTHR34853:SF1">
    <property type="entry name" value="LIPASE 5"/>
    <property type="match status" value="1"/>
</dbReference>
<protein>
    <recommendedName>
        <fullName evidence="3">triacylglycerol lipase</fullName>
        <ecNumber evidence="3">3.1.1.3</ecNumber>
    </recommendedName>
</protein>
<evidence type="ECO:0000256" key="11">
    <source>
        <dbReference type="ARBA" id="ARBA00048461"/>
    </source>
</evidence>
<evidence type="ECO:0000256" key="6">
    <source>
        <dbReference type="ARBA" id="ARBA00022963"/>
    </source>
</evidence>
<comment type="catalytic activity">
    <reaction evidence="1">
        <text>a triacylglycerol + H2O = a diacylglycerol + a fatty acid + H(+)</text>
        <dbReference type="Rhea" id="RHEA:12044"/>
        <dbReference type="ChEBI" id="CHEBI:15377"/>
        <dbReference type="ChEBI" id="CHEBI:15378"/>
        <dbReference type="ChEBI" id="CHEBI:17855"/>
        <dbReference type="ChEBI" id="CHEBI:18035"/>
        <dbReference type="ChEBI" id="CHEBI:28868"/>
        <dbReference type="EC" id="3.1.1.3"/>
    </reaction>
</comment>
<dbReference type="GO" id="GO:0016042">
    <property type="term" value="P:lipid catabolic process"/>
    <property type="evidence" value="ECO:0007669"/>
    <property type="project" value="UniProtKB-KW"/>
</dbReference>
<proteinExistence type="inferred from homology"/>
<keyword evidence="7" id="KW-0843">Virulence</keyword>
<organism evidence="13 14">
    <name type="scientific">Malassezia arunalokei</name>
    <dbReference type="NCBI Taxonomy" id="1514897"/>
    <lineage>
        <taxon>Eukaryota</taxon>
        <taxon>Fungi</taxon>
        <taxon>Dikarya</taxon>
        <taxon>Basidiomycota</taxon>
        <taxon>Ustilaginomycotina</taxon>
        <taxon>Malasseziomycetes</taxon>
        <taxon>Malasseziales</taxon>
        <taxon>Malasseziaceae</taxon>
        <taxon>Malassezia</taxon>
    </lineage>
</organism>
<comment type="similarity">
    <text evidence="9">Belongs to the AB hydrolase superfamily. Lipase family. Class Lip subfamily.</text>
</comment>
<dbReference type="Gene3D" id="1.10.260.130">
    <property type="match status" value="1"/>
</dbReference>
<dbReference type="EMBL" id="CP119917">
    <property type="protein sequence ID" value="WFD15018.1"/>
    <property type="molecule type" value="Genomic_DNA"/>
</dbReference>
<evidence type="ECO:0000256" key="5">
    <source>
        <dbReference type="ARBA" id="ARBA00022801"/>
    </source>
</evidence>
<evidence type="ECO:0000256" key="4">
    <source>
        <dbReference type="ARBA" id="ARBA00022525"/>
    </source>
</evidence>
<comment type="catalytic activity">
    <reaction evidence="11">
        <text>a monoacylglycerol + H2O = glycerol + a fatty acid + H(+)</text>
        <dbReference type="Rhea" id="RHEA:15245"/>
        <dbReference type="ChEBI" id="CHEBI:15377"/>
        <dbReference type="ChEBI" id="CHEBI:15378"/>
        <dbReference type="ChEBI" id="CHEBI:17408"/>
        <dbReference type="ChEBI" id="CHEBI:17754"/>
        <dbReference type="ChEBI" id="CHEBI:28868"/>
    </reaction>
</comment>
<evidence type="ECO:0000313" key="14">
    <source>
        <dbReference type="Proteomes" id="UP001217582"/>
    </source>
</evidence>
<comment type="catalytic activity">
    <reaction evidence="10">
        <text>a diacylglycerol + H2O = a monoacylglycerol + a fatty acid + H(+)</text>
        <dbReference type="Rhea" id="RHEA:32731"/>
        <dbReference type="ChEBI" id="CHEBI:15377"/>
        <dbReference type="ChEBI" id="CHEBI:15378"/>
        <dbReference type="ChEBI" id="CHEBI:17408"/>
        <dbReference type="ChEBI" id="CHEBI:18035"/>
        <dbReference type="ChEBI" id="CHEBI:28868"/>
    </reaction>
</comment>
<dbReference type="PANTHER" id="PTHR34853">
    <property type="match status" value="1"/>
</dbReference>
<evidence type="ECO:0000256" key="2">
    <source>
        <dbReference type="ARBA" id="ARBA00004613"/>
    </source>
</evidence>
<feature type="chain" id="PRO_5042567304" description="triacylglycerol lipase" evidence="12">
    <location>
        <begin position="22"/>
        <end position="469"/>
    </location>
</feature>
<evidence type="ECO:0000256" key="7">
    <source>
        <dbReference type="ARBA" id="ARBA00023026"/>
    </source>
</evidence>
<keyword evidence="6" id="KW-0442">Lipid degradation</keyword>
<sequence>MAPLLWKFALLCLFLLAYTSAEVLERSPRPQTPDKDPFYDPPSGWEEKEHGTVLRSRKVDIAFFQIAKVKYQAAYEILYRTSRTEEDQPSTTVTTVVVPENAKKDKLVNMNLYIDSNGARCVPSYVLQRNARLATDPTLSYQQVLFSTILDEGYILTMPDYQGPKRAFAAGRLGGHMAIDGILATLNLKELGLSKDTKVIGYGYSGGSIATGWAAGLQPNYAPNLNMVGWAFGGTPANLTSTLEHLNLGTAAGFAVSGMAGIVDEYKTVADWINDKLTFKGKHALDFVRDHCSVGIVLRYPFTNVLSDSFMKGGAQLLQSPIMKKVLGTLNMGVRRDETPKAPVYMFHAKMDEVIPYRAAHDAAKRWGDHGADILFEEFTGLVTGHASTELLNLPNVLLFMRDRMSGKPFFHGYEHKHTHNPLEDPGVIAKGFGALAETIKNAIDNTVGMGDKHLKAKIEQSRRKRMIS</sequence>
<keyword evidence="12" id="KW-0732">Signal</keyword>
<evidence type="ECO:0000256" key="12">
    <source>
        <dbReference type="SAM" id="SignalP"/>
    </source>
</evidence>
<dbReference type="GO" id="GO:0004806">
    <property type="term" value="F:triacylglycerol lipase activity"/>
    <property type="evidence" value="ECO:0007669"/>
    <property type="project" value="UniProtKB-EC"/>
</dbReference>
<evidence type="ECO:0000256" key="9">
    <source>
        <dbReference type="ARBA" id="ARBA00043986"/>
    </source>
</evidence>
<dbReference type="SUPFAM" id="SSF53474">
    <property type="entry name" value="alpha/beta-Hydrolases"/>
    <property type="match status" value="1"/>
</dbReference>
<dbReference type="InterPro" id="IPR005152">
    <property type="entry name" value="Lipase_secreted"/>
</dbReference>
<keyword evidence="8" id="KW-0443">Lipid metabolism</keyword>
<dbReference type="GO" id="GO:0005576">
    <property type="term" value="C:extracellular region"/>
    <property type="evidence" value="ECO:0007669"/>
    <property type="project" value="UniProtKB-SubCell"/>
</dbReference>
<evidence type="ECO:0000256" key="10">
    <source>
        <dbReference type="ARBA" id="ARBA00047591"/>
    </source>
</evidence>
<reference evidence="13 14" key="1">
    <citation type="submission" date="2023-03" db="EMBL/GenBank/DDBJ databases">
        <title>Mating type loci evolution in Malassezia.</title>
        <authorList>
            <person name="Coelho M.A."/>
        </authorList>
    </citation>
    <scope>NUCLEOTIDE SEQUENCE [LARGE SCALE GENOMIC DNA]</scope>
    <source>
        <strain evidence="13 14">CBS 13387</strain>
    </source>
</reference>
<dbReference type="AlphaFoldDB" id="A0AAJ5Z129"/>
<evidence type="ECO:0000256" key="8">
    <source>
        <dbReference type="ARBA" id="ARBA00023098"/>
    </source>
</evidence>
<keyword evidence="4" id="KW-0964">Secreted</keyword>
<feature type="signal peptide" evidence="12">
    <location>
        <begin position="1"/>
        <end position="21"/>
    </location>
</feature>
<dbReference type="Proteomes" id="UP001217582">
    <property type="component" value="Chromosome 2"/>
</dbReference>
<dbReference type="EC" id="3.1.1.3" evidence="3"/>
<keyword evidence="5" id="KW-0378">Hydrolase</keyword>
<dbReference type="PIRSF" id="PIRSF029171">
    <property type="entry name" value="Esterase_LipA"/>
    <property type="match status" value="1"/>
</dbReference>
<keyword evidence="14" id="KW-1185">Reference proteome</keyword>
<gene>
    <name evidence="13" type="ORF">MARU1_001031</name>
</gene>
<evidence type="ECO:0000313" key="13">
    <source>
        <dbReference type="EMBL" id="WFD15018.1"/>
    </source>
</evidence>
<evidence type="ECO:0000256" key="1">
    <source>
        <dbReference type="ARBA" id="ARBA00001024"/>
    </source>
</evidence>
<accession>A0AAJ5Z129</accession>
<dbReference type="Pfam" id="PF03583">
    <property type="entry name" value="LIP"/>
    <property type="match status" value="1"/>
</dbReference>
<evidence type="ECO:0000256" key="3">
    <source>
        <dbReference type="ARBA" id="ARBA00013279"/>
    </source>
</evidence>
<name>A0AAJ5Z129_9BASI</name>
<comment type="subcellular location">
    <subcellularLocation>
        <location evidence="2">Secreted</location>
    </subcellularLocation>
</comment>